<keyword evidence="2" id="KW-0175">Coiled coil</keyword>
<reference evidence="5" key="1">
    <citation type="submission" date="2025-08" db="UniProtKB">
        <authorList>
            <consortium name="RefSeq"/>
        </authorList>
    </citation>
    <scope>IDENTIFICATION</scope>
</reference>
<feature type="compositionally biased region" description="Low complexity" evidence="3">
    <location>
        <begin position="772"/>
        <end position="783"/>
    </location>
</feature>
<dbReference type="GeneID" id="101862434"/>
<feature type="region of interest" description="Disordered" evidence="3">
    <location>
        <begin position="225"/>
        <end position="333"/>
    </location>
</feature>
<feature type="region of interest" description="Disordered" evidence="3">
    <location>
        <begin position="428"/>
        <end position="512"/>
    </location>
</feature>
<proteinExistence type="predicted"/>
<dbReference type="SUPFAM" id="SSF48403">
    <property type="entry name" value="Ankyrin repeat"/>
    <property type="match status" value="1"/>
</dbReference>
<dbReference type="PANTHER" id="PTHR22677">
    <property type="entry name" value="ANKYRIN REPEAT DOMAIN-CONTAINING PROTEIN 60"/>
    <property type="match status" value="1"/>
</dbReference>
<dbReference type="Gene3D" id="1.25.40.20">
    <property type="entry name" value="Ankyrin repeat-containing domain"/>
    <property type="match status" value="1"/>
</dbReference>
<feature type="region of interest" description="Disordered" evidence="3">
    <location>
        <begin position="542"/>
        <end position="598"/>
    </location>
</feature>
<feature type="compositionally biased region" description="Polar residues" evidence="3">
    <location>
        <begin position="308"/>
        <end position="326"/>
    </location>
</feature>
<dbReference type="PANTHER" id="PTHR22677:SF4">
    <property type="entry name" value="USHER SYNDROME TYPE-1G PROTEIN-LIKE PROTEIN"/>
    <property type="match status" value="1"/>
</dbReference>
<name>A0ABM0JZG9_APLCA</name>
<feature type="compositionally biased region" description="Basic and acidic residues" evidence="3">
    <location>
        <begin position="719"/>
        <end position="749"/>
    </location>
</feature>
<feature type="compositionally biased region" description="Polar residues" evidence="3">
    <location>
        <begin position="805"/>
        <end position="815"/>
    </location>
</feature>
<feature type="coiled-coil region" evidence="2">
    <location>
        <begin position="843"/>
        <end position="870"/>
    </location>
</feature>
<feature type="repeat" description="ANK" evidence="1">
    <location>
        <begin position="165"/>
        <end position="197"/>
    </location>
</feature>
<organism evidence="4 5">
    <name type="scientific">Aplysia californica</name>
    <name type="common">California sea hare</name>
    <dbReference type="NCBI Taxonomy" id="6500"/>
    <lineage>
        <taxon>Eukaryota</taxon>
        <taxon>Metazoa</taxon>
        <taxon>Spiralia</taxon>
        <taxon>Lophotrochozoa</taxon>
        <taxon>Mollusca</taxon>
        <taxon>Gastropoda</taxon>
        <taxon>Heterobranchia</taxon>
        <taxon>Euthyneura</taxon>
        <taxon>Tectipleura</taxon>
        <taxon>Aplysiida</taxon>
        <taxon>Aplysioidea</taxon>
        <taxon>Aplysiidae</taxon>
        <taxon>Aplysia</taxon>
    </lineage>
</organism>
<accession>A0ABM0JZG9</accession>
<dbReference type="InterPro" id="IPR039323">
    <property type="entry name" value="ANKRD_45/46/60"/>
</dbReference>
<dbReference type="InterPro" id="IPR002110">
    <property type="entry name" value="Ankyrin_rpt"/>
</dbReference>
<feature type="compositionally biased region" description="Acidic residues" evidence="3">
    <location>
        <begin position="553"/>
        <end position="564"/>
    </location>
</feature>
<evidence type="ECO:0000256" key="1">
    <source>
        <dbReference type="PROSITE-ProRule" id="PRU00023"/>
    </source>
</evidence>
<feature type="compositionally biased region" description="Low complexity" evidence="3">
    <location>
        <begin position="792"/>
        <end position="804"/>
    </location>
</feature>
<evidence type="ECO:0000313" key="4">
    <source>
        <dbReference type="Proteomes" id="UP000694888"/>
    </source>
</evidence>
<dbReference type="InterPro" id="IPR036770">
    <property type="entry name" value="Ankyrin_rpt-contain_sf"/>
</dbReference>
<evidence type="ECO:0000313" key="5">
    <source>
        <dbReference type="RefSeq" id="XP_005105179.2"/>
    </source>
</evidence>
<keyword evidence="5" id="KW-0346">Stress response</keyword>
<keyword evidence="4" id="KW-1185">Reference proteome</keyword>
<dbReference type="PROSITE" id="PS50088">
    <property type="entry name" value="ANK_REPEAT"/>
    <property type="match status" value="1"/>
</dbReference>
<sequence>MESFTVFVILPTEDVCSIRNLTSGLTVRHIRFRLEMMAGLPGQTYKLLGSQGQCFHDDHQLVLHSTVWDGFLFRAQMLDSWLPLYEAVRRGDVSWVIRDGAVYHRVDPRLGVGEEGASDAEVEKTISVVCERGVVALFMASWHNAAKICQGLLTVGVNPNGRTPFGRTPAFAAAYKDNDTILECLLTHGAKLSFKDSRGDTCMDLARRNFSRQCINRIRTFQLVKRGHSNSRSKSPSLVGPTPSPRANRSDLRSVDGSVTSSSRDRPPAMASSFKTPPQYKTEKFSERSMGSTSLEQGRKSLIRADTNRLTSSQDSLPARQNSGVTSPCKGSVDGPGCFRQDAPTRQQAVGVRFRIAVPPVTDKPSTNSPRPPSVLTLSDAFTSSELITIKPARREGKFQPQKPGGYQASSAPHEIQWYHHESVLKIPNPEPPERPSTARSVRTVSSIMSAPGVSRDATTMTSDNRSVESAPHFTPTDAHDSETDKGSRNVTSGKRYLLVSRQKQHESWKTAKRRIRLAEQQKRSSGQSELKKRETFDEWLNRKRMAKRQESSEGESGDSESDEEKNANAFQEWLKEVRLRPGSVENPKSAVHLQKKKSRPLKGLIEIEKLGGVGERQNSPKPSSYMNALNEWRARKKKMTESESEKINDAVGAKKALEEKRQKLLAMAITYDEWMEHTEERKTLMKLILQADKRELEELEKTRFTSSSAGRAMTFQQWREKTEERERKQKAEQLRLRKKQEDEKREGGRNSTALSHQEWVSWKSSHQSAKPQPQHQQQNRLQQQHHHQKKQQQQQQQQLQQQRSTSAVLQQNELPQRPSAAVRRAPEDVTSGDDSAFRSWVNRKYKEEASRVEANIRRERQMVLALREKRQTAEVV</sequence>
<evidence type="ECO:0000256" key="3">
    <source>
        <dbReference type="SAM" id="MobiDB-lite"/>
    </source>
</evidence>
<dbReference type="SMART" id="SM00248">
    <property type="entry name" value="ANK"/>
    <property type="match status" value="2"/>
</dbReference>
<gene>
    <name evidence="5" type="primary">LOC101862434</name>
</gene>
<protein>
    <submittedName>
        <fullName evidence="5">Heat shock protein DDB_G0288861</fullName>
    </submittedName>
</protein>
<dbReference type="RefSeq" id="XP_005105179.2">
    <property type="nucleotide sequence ID" value="XM_005105122.3"/>
</dbReference>
<feature type="compositionally biased region" description="Basic and acidic residues" evidence="3">
    <location>
        <begin position="542"/>
        <end position="552"/>
    </location>
</feature>
<feature type="compositionally biased region" description="Basic and acidic residues" evidence="3">
    <location>
        <begin position="478"/>
        <end position="488"/>
    </location>
</feature>
<dbReference type="Proteomes" id="UP000694888">
    <property type="component" value="Unplaced"/>
</dbReference>
<feature type="region of interest" description="Disordered" evidence="3">
    <location>
        <begin position="701"/>
        <end position="838"/>
    </location>
</feature>
<evidence type="ECO:0000256" key="2">
    <source>
        <dbReference type="SAM" id="Coils"/>
    </source>
</evidence>
<feature type="compositionally biased region" description="Polar residues" evidence="3">
    <location>
        <begin position="438"/>
        <end position="449"/>
    </location>
</feature>
<keyword evidence="1" id="KW-0040">ANK repeat</keyword>